<evidence type="ECO:0000256" key="6">
    <source>
        <dbReference type="ARBA" id="ARBA00023004"/>
    </source>
</evidence>
<dbReference type="Gene3D" id="1.10.630.10">
    <property type="entry name" value="Cytochrome P450"/>
    <property type="match status" value="1"/>
</dbReference>
<evidence type="ECO:0000256" key="2">
    <source>
        <dbReference type="ARBA" id="ARBA00010617"/>
    </source>
</evidence>
<dbReference type="AlphaFoldDB" id="A0A450SKW6"/>
<dbReference type="PRINTS" id="PR00463">
    <property type="entry name" value="EP450I"/>
</dbReference>
<protein>
    <submittedName>
        <fullName evidence="10">Cytochrome P450</fullName>
    </submittedName>
</protein>
<evidence type="ECO:0000256" key="5">
    <source>
        <dbReference type="ARBA" id="ARBA00023002"/>
    </source>
</evidence>
<keyword evidence="6 7" id="KW-0408">Iron</keyword>
<evidence type="ECO:0000256" key="8">
    <source>
        <dbReference type="RuleBase" id="RU000461"/>
    </source>
</evidence>
<dbReference type="GO" id="GO:0042446">
    <property type="term" value="P:hormone biosynthetic process"/>
    <property type="evidence" value="ECO:0007669"/>
    <property type="project" value="TreeGrafter"/>
</dbReference>
<name>A0A450SKW6_9GAMM</name>
<evidence type="ECO:0000256" key="1">
    <source>
        <dbReference type="ARBA" id="ARBA00001971"/>
    </source>
</evidence>
<dbReference type="PANTHER" id="PTHR24289:SF21">
    <property type="entry name" value="CYTOCHROME P450 1A"/>
    <property type="match status" value="1"/>
</dbReference>
<keyword evidence="5 8" id="KW-0560">Oxidoreductase</keyword>
<evidence type="ECO:0000256" key="4">
    <source>
        <dbReference type="ARBA" id="ARBA00022723"/>
    </source>
</evidence>
<feature type="binding site" description="axial binding residue" evidence="7">
    <location>
        <position position="413"/>
    </location>
    <ligand>
        <name>heme</name>
        <dbReference type="ChEBI" id="CHEBI:30413"/>
    </ligand>
    <ligandPart>
        <name>Fe</name>
        <dbReference type="ChEBI" id="CHEBI:18248"/>
    </ligandPart>
</feature>
<organism evidence="10">
    <name type="scientific">Candidatus Kentrum sp. DK</name>
    <dbReference type="NCBI Taxonomy" id="2126562"/>
    <lineage>
        <taxon>Bacteria</taxon>
        <taxon>Pseudomonadati</taxon>
        <taxon>Pseudomonadota</taxon>
        <taxon>Gammaproteobacteria</taxon>
        <taxon>Candidatus Kentrum</taxon>
    </lineage>
</organism>
<dbReference type="InterPro" id="IPR036396">
    <property type="entry name" value="Cyt_P450_sf"/>
</dbReference>
<proteinExistence type="inferred from homology"/>
<feature type="region of interest" description="Disordered" evidence="9">
    <location>
        <begin position="67"/>
        <end position="90"/>
    </location>
</feature>
<dbReference type="SUPFAM" id="SSF48264">
    <property type="entry name" value="Cytochrome P450"/>
    <property type="match status" value="1"/>
</dbReference>
<dbReference type="GO" id="GO:0005506">
    <property type="term" value="F:iron ion binding"/>
    <property type="evidence" value="ECO:0007669"/>
    <property type="project" value="InterPro"/>
</dbReference>
<dbReference type="InterPro" id="IPR002401">
    <property type="entry name" value="Cyt_P450_E_grp-I"/>
</dbReference>
<keyword evidence="8" id="KW-0503">Monooxygenase</keyword>
<reference evidence="10" key="1">
    <citation type="submission" date="2019-02" db="EMBL/GenBank/DDBJ databases">
        <authorList>
            <person name="Gruber-Vodicka R. H."/>
            <person name="Seah K. B. B."/>
        </authorList>
    </citation>
    <scope>NUCLEOTIDE SEQUENCE</scope>
    <source>
        <strain evidence="10">BECK_DK47</strain>
    </source>
</reference>
<gene>
    <name evidence="10" type="ORF">BECKDK2373B_GA0170837_104532</name>
</gene>
<evidence type="ECO:0000256" key="3">
    <source>
        <dbReference type="ARBA" id="ARBA00022617"/>
    </source>
</evidence>
<dbReference type="InterPro" id="IPR017972">
    <property type="entry name" value="Cyt_P450_CS"/>
</dbReference>
<evidence type="ECO:0000313" key="10">
    <source>
        <dbReference type="EMBL" id="VFJ54201.1"/>
    </source>
</evidence>
<accession>A0A450SKW6</accession>
<comment type="similarity">
    <text evidence="2 8">Belongs to the cytochrome P450 family.</text>
</comment>
<dbReference type="EMBL" id="CAADEX010000045">
    <property type="protein sequence ID" value="VFJ54201.1"/>
    <property type="molecule type" value="Genomic_DNA"/>
</dbReference>
<sequence length="470" mass="52893">MSIVEKKEYPGNTGWWAHPNPHLLFAKLAKEQGPVVPLLSKRKLVAINGLETITEVLKGQADKVKRPTSLEALQGGPATRTVEMKDGEPHREQQRIMVNVIKDFVMTRIPEAEDCVRQASDIIIKGIATGQPIDPDLPVCTGITSYVHHVNFGSPLTREAAIGMPLELNTLAFIKTALGGLFNTFREELTPPGWEHIFSKEFKLFKQSLGSFYEVGVEQIAEHVRSFNPNRLRDMADGLIKGNHDYRHESAGNMQLDEEDILAGSMFQLFGASKGTTTMFVIYALHYMATHSEVQTAIQEEIDRAVAEGAQSGYSHRDKLPLTEACMWEILRHSSVTAIAALNYETKEEIMAAGKKLDKDTILFINYYSTTRDERYWPEPELFDPKRFLDKEGKMNRAQTEKFLPFGIGQHKCLASNWAQVAMLTFFATLVARCRFEMAPSTPKRLGQHAGVFLVPHNYELIATRRESVV</sequence>
<evidence type="ECO:0000256" key="9">
    <source>
        <dbReference type="SAM" id="MobiDB-lite"/>
    </source>
</evidence>
<keyword evidence="4 7" id="KW-0479">Metal-binding</keyword>
<comment type="cofactor">
    <cofactor evidence="1 7">
        <name>heme</name>
        <dbReference type="ChEBI" id="CHEBI:30413"/>
    </cofactor>
</comment>
<dbReference type="GO" id="GO:0020037">
    <property type="term" value="F:heme binding"/>
    <property type="evidence" value="ECO:0007669"/>
    <property type="project" value="InterPro"/>
</dbReference>
<dbReference type="PANTHER" id="PTHR24289">
    <property type="entry name" value="STEROID 17-ALPHA-HYDROXYLASE/17,20 LYASE"/>
    <property type="match status" value="1"/>
</dbReference>
<dbReference type="GO" id="GO:0042448">
    <property type="term" value="P:progesterone metabolic process"/>
    <property type="evidence" value="ECO:0007669"/>
    <property type="project" value="TreeGrafter"/>
</dbReference>
<dbReference type="InterPro" id="IPR001128">
    <property type="entry name" value="Cyt_P450"/>
</dbReference>
<evidence type="ECO:0000256" key="7">
    <source>
        <dbReference type="PIRSR" id="PIRSR602401-1"/>
    </source>
</evidence>
<dbReference type="GO" id="GO:0004508">
    <property type="term" value="F:steroid 17-alpha-monooxygenase activity"/>
    <property type="evidence" value="ECO:0007669"/>
    <property type="project" value="TreeGrafter"/>
</dbReference>
<dbReference type="Pfam" id="PF00067">
    <property type="entry name" value="p450"/>
    <property type="match status" value="1"/>
</dbReference>
<keyword evidence="3 7" id="KW-0349">Heme</keyword>
<dbReference type="PROSITE" id="PS00086">
    <property type="entry name" value="CYTOCHROME_P450"/>
    <property type="match status" value="1"/>
</dbReference>